<gene>
    <name evidence="2" type="ORF">BG36_18380</name>
</gene>
<feature type="region of interest" description="Disordered" evidence="1">
    <location>
        <begin position="208"/>
        <end position="246"/>
    </location>
</feature>
<proteinExistence type="predicted"/>
<dbReference type="STRING" id="69279.BG36_18380"/>
<dbReference type="AntiFam" id="ANF00116">
    <property type="entry name" value="Shadow ORF (opposite cobK)"/>
</dbReference>
<evidence type="ECO:0000313" key="3">
    <source>
        <dbReference type="Proteomes" id="UP000019849"/>
    </source>
</evidence>
<dbReference type="Proteomes" id="UP000019849">
    <property type="component" value="Unassembled WGS sequence"/>
</dbReference>
<name>A0A011TEB7_9HYPH</name>
<dbReference type="EMBL" id="JENY01000004">
    <property type="protein sequence ID" value="EXL09989.1"/>
    <property type="molecule type" value="Genomic_DNA"/>
</dbReference>
<protein>
    <submittedName>
        <fullName evidence="2">Uncharacterized protein</fullName>
    </submittedName>
</protein>
<sequence length="246" mass="28386">MSHRHFDQPLDGRRSRHLRQFRPADHDHLDAERPCRRDLAMAGRPAAILGDDGIDAMGGQQFALRLLRERSTRQNVECIGNRQRRLDRIDAADEVEVLRGSREGTRLLPADAQKHAARPGPEHPHRTRHIVRERPAVAVPLFPARTTQRQYRDTRLLRRFSRIGGNARRIGMRGIDQQIDPLFRQITRQPLRATEAANAHRHRLANRVSGATGQRKRDIEFGNGREPFRRLPRFRRSAQNEDAHVG</sequence>
<dbReference type="eggNOG" id="ENOG5033HRA">
    <property type="taxonomic scope" value="Bacteria"/>
</dbReference>
<comment type="caution">
    <text evidence="2">The sequence shown here is derived from an EMBL/GenBank/DDBJ whole genome shotgun (WGS) entry which is preliminary data.</text>
</comment>
<organism evidence="2 3">
    <name type="scientific">Aquamicrobium defluvii</name>
    <dbReference type="NCBI Taxonomy" id="69279"/>
    <lineage>
        <taxon>Bacteria</taxon>
        <taxon>Pseudomonadati</taxon>
        <taxon>Pseudomonadota</taxon>
        <taxon>Alphaproteobacteria</taxon>
        <taxon>Hyphomicrobiales</taxon>
        <taxon>Phyllobacteriaceae</taxon>
        <taxon>Aquamicrobium</taxon>
    </lineage>
</organism>
<evidence type="ECO:0000256" key="1">
    <source>
        <dbReference type="SAM" id="MobiDB-lite"/>
    </source>
</evidence>
<dbReference type="HOGENOM" id="CLU_1127264_0_0_5"/>
<reference evidence="2 3" key="1">
    <citation type="submission" date="2014-02" db="EMBL/GenBank/DDBJ databases">
        <title>Aquamicrobium defluvii Genome sequencing.</title>
        <authorList>
            <person name="Wang X."/>
        </authorList>
    </citation>
    <scope>NUCLEOTIDE SEQUENCE [LARGE SCALE GENOMIC DNA]</scope>
    <source>
        <strain evidence="2 3">W13Z1</strain>
    </source>
</reference>
<dbReference type="AlphaFoldDB" id="A0A011TEB7"/>
<accession>A0A011TEB7</accession>
<evidence type="ECO:0000313" key="2">
    <source>
        <dbReference type="EMBL" id="EXL09989.1"/>
    </source>
</evidence>